<dbReference type="Proteomes" id="UP000015523">
    <property type="component" value="Unassembled WGS sequence"/>
</dbReference>
<protein>
    <recommendedName>
        <fullName evidence="4">Exopolysaccharide biosynthesis protein</fullName>
    </recommendedName>
</protein>
<keyword evidence="1" id="KW-1133">Transmembrane helix</keyword>
<dbReference type="PANTHER" id="PTHR41795">
    <property type="entry name" value="EXOPOLYSACCHARIDE SYNTHESIS PROTEIN"/>
    <property type="match status" value="1"/>
</dbReference>
<dbReference type="OrthoDB" id="7949130at2"/>
<name>T0K2H3_9SPHN</name>
<feature type="transmembrane region" description="Helical" evidence="1">
    <location>
        <begin position="148"/>
        <end position="169"/>
    </location>
</feature>
<accession>T0K2H3</accession>
<keyword evidence="1" id="KW-0812">Transmembrane</keyword>
<feature type="transmembrane region" description="Helical" evidence="1">
    <location>
        <begin position="120"/>
        <end position="142"/>
    </location>
</feature>
<organism evidence="2 3">
    <name type="scientific">Sphingobium ummariense RL-3</name>
    <dbReference type="NCBI Taxonomy" id="1346791"/>
    <lineage>
        <taxon>Bacteria</taxon>
        <taxon>Pseudomonadati</taxon>
        <taxon>Pseudomonadota</taxon>
        <taxon>Alphaproteobacteria</taxon>
        <taxon>Sphingomonadales</taxon>
        <taxon>Sphingomonadaceae</taxon>
        <taxon>Sphingobium</taxon>
    </lineage>
</organism>
<sequence length="204" mass="21799">MVNEVKSVDDILDRIEDIARSEEKVRLDRIVEALGNRSYGPFLLIPALIDISPVGGIPGLPTALATVIVLVAAQIMFGRKHLWLPRFLSKRGLSVEKACKATHKLRGVARFLDRWFHGRYISLTQGIFVKLAAACCIILALTVPPLELLPFATTVPMAAIAAFGLALLVRDGLLMIIAMLLAAAALALGVGLLGGVGSSRQPAS</sequence>
<dbReference type="STRING" id="1346791.M529_18570"/>
<feature type="transmembrane region" description="Helical" evidence="1">
    <location>
        <begin position="57"/>
        <end position="77"/>
    </location>
</feature>
<dbReference type="eggNOG" id="COG3932">
    <property type="taxonomic scope" value="Bacteria"/>
</dbReference>
<dbReference type="EMBL" id="AUWY01000118">
    <property type="protein sequence ID" value="EQB30749.1"/>
    <property type="molecule type" value="Genomic_DNA"/>
</dbReference>
<evidence type="ECO:0000313" key="3">
    <source>
        <dbReference type="Proteomes" id="UP000015523"/>
    </source>
</evidence>
<evidence type="ECO:0000256" key="1">
    <source>
        <dbReference type="SAM" id="Phobius"/>
    </source>
</evidence>
<keyword evidence="1" id="KW-0472">Membrane</keyword>
<evidence type="ECO:0000313" key="2">
    <source>
        <dbReference type="EMBL" id="EQB30749.1"/>
    </source>
</evidence>
<dbReference type="AlphaFoldDB" id="T0K2H3"/>
<proteinExistence type="predicted"/>
<dbReference type="Pfam" id="PF06055">
    <property type="entry name" value="ExoD"/>
    <property type="match status" value="1"/>
</dbReference>
<dbReference type="PANTHER" id="PTHR41795:SF1">
    <property type="entry name" value="EXOPOLYSACCHARIDE SYNTHESIS PROTEIN"/>
    <property type="match status" value="1"/>
</dbReference>
<gene>
    <name evidence="2" type="ORF">M529_18570</name>
</gene>
<dbReference type="InterPro" id="IPR010331">
    <property type="entry name" value="ExoD"/>
</dbReference>
<reference evidence="2 3" key="1">
    <citation type="journal article" date="2013" name="Genome Announc.">
        <title>Draft Genome Sequence of Sphingobium ummariense Strain RL-3, a Hexachlorocyclohexane-Degrading Bacterium.</title>
        <authorList>
            <person name="Kohli P."/>
            <person name="Dua A."/>
            <person name="Sangwan N."/>
            <person name="Oldach P."/>
            <person name="Khurana J.P."/>
            <person name="Lal R."/>
        </authorList>
    </citation>
    <scope>NUCLEOTIDE SEQUENCE [LARGE SCALE GENOMIC DNA]</scope>
    <source>
        <strain evidence="2 3">RL-3</strain>
    </source>
</reference>
<evidence type="ECO:0008006" key="4">
    <source>
        <dbReference type="Google" id="ProtNLM"/>
    </source>
</evidence>
<dbReference type="PATRIC" id="fig|1346791.3.peg.3584"/>
<keyword evidence="3" id="KW-1185">Reference proteome</keyword>
<dbReference type="RefSeq" id="WP_021319333.1">
    <property type="nucleotide sequence ID" value="NZ_AUWY01000118.1"/>
</dbReference>
<dbReference type="PIRSF" id="PIRSF033239">
    <property type="entry name" value="ExoD"/>
    <property type="match status" value="1"/>
</dbReference>
<feature type="transmembrane region" description="Helical" evidence="1">
    <location>
        <begin position="176"/>
        <end position="196"/>
    </location>
</feature>
<comment type="caution">
    <text evidence="2">The sequence shown here is derived from an EMBL/GenBank/DDBJ whole genome shotgun (WGS) entry which is preliminary data.</text>
</comment>